<feature type="domain" description="AB hydrolase-1" evidence="4">
    <location>
        <begin position="80"/>
        <end position="236"/>
    </location>
</feature>
<reference evidence="7 8" key="1">
    <citation type="submission" date="2019-03" db="EMBL/GenBank/DDBJ databases">
        <title>The genome sequence of a newly discovered highly antifungal drug resistant Aspergillus species, Aspergillus tanneri NIH 1004.</title>
        <authorList>
            <person name="Mounaud S."/>
            <person name="Singh I."/>
            <person name="Joardar V."/>
            <person name="Pakala S."/>
            <person name="Pakala S."/>
            <person name="Venepally P."/>
            <person name="Hoover J."/>
            <person name="Nierman W."/>
            <person name="Chung J."/>
            <person name="Losada L."/>
        </authorList>
    </citation>
    <scope>NUCLEOTIDE SEQUENCE [LARGE SCALE GENOMIC DNA]</scope>
    <source>
        <strain evidence="7 8">NIH1004</strain>
    </source>
</reference>
<dbReference type="Proteomes" id="UP000324241">
    <property type="component" value="Unassembled WGS sequence"/>
</dbReference>
<dbReference type="PANTHER" id="PTHR43248:SF25">
    <property type="entry name" value="AB HYDROLASE-1 DOMAIN-CONTAINING PROTEIN-RELATED"/>
    <property type="match status" value="1"/>
</dbReference>
<reference evidence="6 9" key="2">
    <citation type="submission" date="2019-08" db="EMBL/GenBank/DDBJ databases">
        <title>The genome sequence of a newly discovered highly antifungal drug resistant Aspergillus species, Aspergillus tanneri NIH 1004.</title>
        <authorList>
            <person name="Mounaud S."/>
            <person name="Singh I."/>
            <person name="Joardar V."/>
            <person name="Pakala S."/>
            <person name="Pakala S."/>
            <person name="Venepally P."/>
            <person name="Chung J.K."/>
            <person name="Losada L."/>
            <person name="Nierman W.C."/>
        </authorList>
    </citation>
    <scope>NUCLEOTIDE SEQUENCE [LARGE SCALE GENOMIC DNA]</scope>
    <source>
        <strain evidence="6 9">NIH1004</strain>
    </source>
</reference>
<comment type="similarity">
    <text evidence="1">Belongs to the peptidase S33 family.</text>
</comment>
<dbReference type="InterPro" id="IPR013595">
    <property type="entry name" value="Pept_S33_TAP-like_C"/>
</dbReference>
<dbReference type="EMBL" id="SOSA01000123">
    <property type="protein sequence ID" value="THC96231.1"/>
    <property type="molecule type" value="Genomic_DNA"/>
</dbReference>
<sequence length="521" mass="57142">MHRSYLNFILQAIATLPVAQAAQIHWSGPCGLKDESAPMICGTLEVPLDYTDPQPNRTLTLDLAKVAAKNPSKKGEMKEPILFNFGGPGEDSLSSMAVLGAQLQATLGGDFDLITFNTRGVGKTLPFLCSENEQEFALLQFNHGTASKGALNHMWNQSAVMVEKCYQNNRQTGELLGTAFVARDIMQVVDALGLEKLNYWGFSYGTVLGATTVSMFPNRMGKVVLDGVQNAHEYLHGYDSQMSLDTDKVFYGFCAGCLAAPSLCPLAKRYNFPSEMEADIHNFLETLKVYPIEIPGAGVITYDMVKSIILGQLYGTNLWPELSTLLDFAILRNVTGLMSIFGDKLSSDRGSSNAAAAEENKVKTRNPTILESLLSIRCSDKIPRSSNLQQLAPVLYDSWSLSNIGGDFNDFIEVPCAQWKLAAKERYTGDFNVKTPHPILLIGNTFDPVTPLASAYNVSWGLEDSVVLEHHGYGHSSLGQFSLCTANTVRRYFEDGTLPPPGKICEPSLQTFTTKTWENVI</sequence>
<dbReference type="InterPro" id="IPR000073">
    <property type="entry name" value="AB_hydrolase_1"/>
</dbReference>
<evidence type="ECO:0000313" key="9">
    <source>
        <dbReference type="Proteomes" id="UP000324241"/>
    </source>
</evidence>
<evidence type="ECO:0000259" key="4">
    <source>
        <dbReference type="Pfam" id="PF00561"/>
    </source>
</evidence>
<organism evidence="7 8">
    <name type="scientific">Aspergillus tanneri</name>
    <dbReference type="NCBI Taxonomy" id="1220188"/>
    <lineage>
        <taxon>Eukaryota</taxon>
        <taxon>Fungi</taxon>
        <taxon>Dikarya</taxon>
        <taxon>Ascomycota</taxon>
        <taxon>Pezizomycotina</taxon>
        <taxon>Eurotiomycetes</taxon>
        <taxon>Eurotiomycetidae</taxon>
        <taxon>Eurotiales</taxon>
        <taxon>Aspergillaceae</taxon>
        <taxon>Aspergillus</taxon>
        <taxon>Aspergillus subgen. Circumdati</taxon>
    </lineage>
</organism>
<dbReference type="Proteomes" id="UP000308092">
    <property type="component" value="Unassembled WGS sequence"/>
</dbReference>
<comment type="caution">
    <text evidence="7">The sequence shown here is derived from an EMBL/GenBank/DDBJ whole genome shotgun (WGS) entry which is preliminary data.</text>
</comment>
<dbReference type="EMBL" id="QUQM01000001">
    <property type="protein sequence ID" value="KAA8650986.1"/>
    <property type="molecule type" value="Genomic_DNA"/>
</dbReference>
<evidence type="ECO:0000313" key="6">
    <source>
        <dbReference type="EMBL" id="KAA8650986.1"/>
    </source>
</evidence>
<gene>
    <name evidence="6" type="ORF">ATNIH1004_003677</name>
    <name evidence="7" type="ORF">EYZ11_004309</name>
</gene>
<proteinExistence type="inferred from homology"/>
<feature type="chain" id="PRO_5033448522" evidence="3">
    <location>
        <begin position="22"/>
        <end position="521"/>
    </location>
</feature>
<dbReference type="PANTHER" id="PTHR43248">
    <property type="entry name" value="2-SUCCINYL-6-HYDROXY-2,4-CYCLOHEXADIENE-1-CARBOXYLATE SYNTHASE"/>
    <property type="match status" value="1"/>
</dbReference>
<name>A0A4S3JRS6_9EURO</name>
<dbReference type="InterPro" id="IPR051601">
    <property type="entry name" value="Serine_prot/Carboxylest_S33"/>
</dbReference>
<keyword evidence="2" id="KW-0378">Hydrolase</keyword>
<dbReference type="RefSeq" id="XP_033430347.1">
    <property type="nucleotide sequence ID" value="XM_033568352.1"/>
</dbReference>
<dbReference type="VEuPathDB" id="FungiDB:EYZ11_004309"/>
<dbReference type="GO" id="GO:0016787">
    <property type="term" value="F:hydrolase activity"/>
    <property type="evidence" value="ECO:0007669"/>
    <property type="project" value="UniProtKB-KW"/>
</dbReference>
<dbReference type="AlphaFoldDB" id="A0A4S3JRS6"/>
<dbReference type="OrthoDB" id="425534at2759"/>
<feature type="domain" description="Peptidase S33 tripeptidyl aminopeptidase-like C-terminal" evidence="5">
    <location>
        <begin position="414"/>
        <end position="505"/>
    </location>
</feature>
<evidence type="ECO:0000256" key="1">
    <source>
        <dbReference type="ARBA" id="ARBA00010088"/>
    </source>
</evidence>
<evidence type="ECO:0000313" key="8">
    <source>
        <dbReference type="Proteomes" id="UP000308092"/>
    </source>
</evidence>
<keyword evidence="8" id="KW-1185">Reference proteome</keyword>
<dbReference type="STRING" id="1220188.A0A4S3JRS6"/>
<protein>
    <submittedName>
        <fullName evidence="7">Uncharacterized protein</fullName>
    </submittedName>
</protein>
<evidence type="ECO:0000256" key="3">
    <source>
        <dbReference type="SAM" id="SignalP"/>
    </source>
</evidence>
<dbReference type="SUPFAM" id="SSF53474">
    <property type="entry name" value="alpha/beta-Hydrolases"/>
    <property type="match status" value="1"/>
</dbReference>
<accession>A0A4S3JRS6</accession>
<dbReference type="Gene3D" id="3.40.50.1820">
    <property type="entry name" value="alpha/beta hydrolase"/>
    <property type="match status" value="1"/>
</dbReference>
<dbReference type="GeneID" id="54326379"/>
<keyword evidence="3" id="KW-0732">Signal</keyword>
<dbReference type="Pfam" id="PF00561">
    <property type="entry name" value="Abhydrolase_1"/>
    <property type="match status" value="1"/>
</dbReference>
<dbReference type="InterPro" id="IPR029058">
    <property type="entry name" value="AB_hydrolase_fold"/>
</dbReference>
<feature type="signal peptide" evidence="3">
    <location>
        <begin position="1"/>
        <end position="21"/>
    </location>
</feature>
<evidence type="ECO:0000256" key="2">
    <source>
        <dbReference type="ARBA" id="ARBA00022801"/>
    </source>
</evidence>
<dbReference type="Pfam" id="PF08386">
    <property type="entry name" value="Abhydrolase_4"/>
    <property type="match status" value="1"/>
</dbReference>
<evidence type="ECO:0000259" key="5">
    <source>
        <dbReference type="Pfam" id="PF08386"/>
    </source>
</evidence>
<evidence type="ECO:0000313" key="7">
    <source>
        <dbReference type="EMBL" id="THC96231.1"/>
    </source>
</evidence>